<dbReference type="Proteomes" id="UP000050465">
    <property type="component" value="Unassembled WGS sequence"/>
</dbReference>
<comment type="caution">
    <text evidence="1">The sequence shown here is derived from an EMBL/GenBank/DDBJ whole genome shotgun (WGS) entry which is preliminary data.</text>
</comment>
<evidence type="ECO:0000313" key="2">
    <source>
        <dbReference type="Proteomes" id="UP000050465"/>
    </source>
</evidence>
<dbReference type="EMBL" id="LJZR01000015">
    <property type="protein sequence ID" value="KPQ34955.1"/>
    <property type="molecule type" value="Genomic_DNA"/>
</dbReference>
<dbReference type="InterPro" id="IPR014945">
    <property type="entry name" value="DUF1816"/>
</dbReference>
<dbReference type="Pfam" id="PF08846">
    <property type="entry name" value="DUF1816"/>
    <property type="match status" value="1"/>
</dbReference>
<sequence length="96" mass="10910">MNFLKRFFSTPPTTAQHSANSPWWLKVHTQVPNCTYYFGPFDTEQEAKSSQTGYIEDLIEEGATDVQFAIENTPPKQLTSCIVDYETGRLDECLLA</sequence>
<organism evidence="1 2">
    <name type="scientific">Phormidesmis priestleyi Ana</name>
    <dbReference type="NCBI Taxonomy" id="1666911"/>
    <lineage>
        <taxon>Bacteria</taxon>
        <taxon>Bacillati</taxon>
        <taxon>Cyanobacteriota</taxon>
        <taxon>Cyanophyceae</taxon>
        <taxon>Leptolyngbyales</taxon>
        <taxon>Leptolyngbyaceae</taxon>
        <taxon>Phormidesmis</taxon>
    </lineage>
</organism>
<dbReference type="AlphaFoldDB" id="A0A0P7ZPT0"/>
<name>A0A0P7ZPT0_9CYAN</name>
<accession>A0A0P7ZPT0</accession>
<proteinExistence type="predicted"/>
<evidence type="ECO:0008006" key="3">
    <source>
        <dbReference type="Google" id="ProtNLM"/>
    </source>
</evidence>
<dbReference type="STRING" id="1666911.HLUCCA11_12355"/>
<gene>
    <name evidence="1" type="ORF">HLUCCA11_12355</name>
</gene>
<evidence type="ECO:0000313" key="1">
    <source>
        <dbReference type="EMBL" id="KPQ34955.1"/>
    </source>
</evidence>
<protein>
    <recommendedName>
        <fullName evidence="3">DUF1816 domain-containing protein</fullName>
    </recommendedName>
</protein>
<reference evidence="1 2" key="1">
    <citation type="submission" date="2015-09" db="EMBL/GenBank/DDBJ databases">
        <title>Identification and resolution of microdiversity through metagenomic sequencing of parallel consortia.</title>
        <authorList>
            <person name="Nelson W.C."/>
            <person name="Romine M.F."/>
            <person name="Lindemann S.R."/>
        </authorList>
    </citation>
    <scope>NUCLEOTIDE SEQUENCE [LARGE SCALE GENOMIC DNA]</scope>
    <source>
        <strain evidence="1">Ana</strain>
    </source>
</reference>